<dbReference type="EMBL" id="JARKIB010000477">
    <property type="protein sequence ID" value="KAJ7705178.1"/>
    <property type="molecule type" value="Genomic_DNA"/>
</dbReference>
<keyword evidence="2" id="KW-1185">Reference proteome</keyword>
<dbReference type="AlphaFoldDB" id="A0AAD7GU06"/>
<name>A0AAD7GU06_9AGAR</name>
<dbReference type="PROSITE" id="PS51257">
    <property type="entry name" value="PROKAR_LIPOPROTEIN"/>
    <property type="match status" value="1"/>
</dbReference>
<dbReference type="Proteomes" id="UP001215598">
    <property type="component" value="Unassembled WGS sequence"/>
</dbReference>
<comment type="caution">
    <text evidence="1">The sequence shown here is derived from an EMBL/GenBank/DDBJ whole genome shotgun (WGS) entry which is preliminary data.</text>
</comment>
<accession>A0AAD7GU06</accession>
<reference evidence="1" key="1">
    <citation type="submission" date="2023-03" db="EMBL/GenBank/DDBJ databases">
        <title>Massive genome expansion in bonnet fungi (Mycena s.s.) driven by repeated elements and novel gene families across ecological guilds.</title>
        <authorList>
            <consortium name="Lawrence Berkeley National Laboratory"/>
            <person name="Harder C.B."/>
            <person name="Miyauchi S."/>
            <person name="Viragh M."/>
            <person name="Kuo A."/>
            <person name="Thoen E."/>
            <person name="Andreopoulos B."/>
            <person name="Lu D."/>
            <person name="Skrede I."/>
            <person name="Drula E."/>
            <person name="Henrissat B."/>
            <person name="Morin E."/>
            <person name="Kohler A."/>
            <person name="Barry K."/>
            <person name="LaButti K."/>
            <person name="Morin E."/>
            <person name="Salamov A."/>
            <person name="Lipzen A."/>
            <person name="Mereny Z."/>
            <person name="Hegedus B."/>
            <person name="Baldrian P."/>
            <person name="Stursova M."/>
            <person name="Weitz H."/>
            <person name="Taylor A."/>
            <person name="Grigoriev I.V."/>
            <person name="Nagy L.G."/>
            <person name="Martin F."/>
            <person name="Kauserud H."/>
        </authorList>
    </citation>
    <scope>NUCLEOTIDE SEQUENCE</scope>
    <source>
        <strain evidence="1">CBHHK182m</strain>
    </source>
</reference>
<protein>
    <submittedName>
        <fullName evidence="1">Uncharacterized protein</fullName>
    </submittedName>
</protein>
<sequence length="120" mass="12728">MSVKQAIDAIVIWIFPDVLRGLGGGGGFLACCPPPRIPGGDAGGSDEHGLKSKINHARIGGMAGLCVGLPGGQHDTTAWKKTHIPPGCEAQIKREKLKKVLFDFYDQQDAEDSNESGMED</sequence>
<proteinExistence type="predicted"/>
<evidence type="ECO:0000313" key="2">
    <source>
        <dbReference type="Proteomes" id="UP001215598"/>
    </source>
</evidence>
<evidence type="ECO:0000313" key="1">
    <source>
        <dbReference type="EMBL" id="KAJ7705178.1"/>
    </source>
</evidence>
<gene>
    <name evidence="1" type="ORF">B0H16DRAFT_1482400</name>
</gene>
<organism evidence="1 2">
    <name type="scientific">Mycena metata</name>
    <dbReference type="NCBI Taxonomy" id="1033252"/>
    <lineage>
        <taxon>Eukaryota</taxon>
        <taxon>Fungi</taxon>
        <taxon>Dikarya</taxon>
        <taxon>Basidiomycota</taxon>
        <taxon>Agaricomycotina</taxon>
        <taxon>Agaricomycetes</taxon>
        <taxon>Agaricomycetidae</taxon>
        <taxon>Agaricales</taxon>
        <taxon>Marasmiineae</taxon>
        <taxon>Mycenaceae</taxon>
        <taxon>Mycena</taxon>
    </lineage>
</organism>